<dbReference type="SUPFAM" id="SSF81321">
    <property type="entry name" value="Family A G protein-coupled receptor-like"/>
    <property type="match status" value="1"/>
</dbReference>
<reference evidence="12" key="1">
    <citation type="submission" date="2025-08" db="UniProtKB">
        <authorList>
            <consortium name="Ensembl"/>
        </authorList>
    </citation>
    <scope>IDENTIFICATION</scope>
    <source>
        <strain evidence="12">Glennie</strain>
    </source>
</reference>
<evidence type="ECO:0000256" key="7">
    <source>
        <dbReference type="ARBA" id="ARBA00023170"/>
    </source>
</evidence>
<dbReference type="InterPro" id="IPR017452">
    <property type="entry name" value="GPCR_Rhodpsn_7TM"/>
</dbReference>
<proteinExistence type="inferred from homology"/>
<dbReference type="RefSeq" id="XP_028910040.1">
    <property type="nucleotide sequence ID" value="XM_029054207.1"/>
</dbReference>
<dbReference type="GO" id="GO:0004984">
    <property type="term" value="F:olfactory receptor activity"/>
    <property type="evidence" value="ECO:0000318"/>
    <property type="project" value="GO_Central"/>
</dbReference>
<keyword evidence="10" id="KW-0716">Sensory transduction</keyword>
<dbReference type="GeneTree" id="ENSGT00930000151076"/>
<dbReference type="InterPro" id="IPR000725">
    <property type="entry name" value="Olfact_rcpt"/>
</dbReference>
<sequence length="312" mass="34406">MVPGNETPISEFILLGLSERPEWQLAIFGVILAMYLLTVTSNTLIITVTLIDPKLQTPMYFLLGRLSFVDMAFASITVPQMLAHLLSTSKSIPFTNCLAQLFFVLLVGPMEGYLLAAMAYDRYVAVCNPLRYTTLVSRGLCLRIIVGSGLVVLGNALLNTVLMMRLSFCSRHILQFFCDITPMLQLSCSRPFLNEMLIFTEGTAIILGPFFFIQASYARIGAAVVHLHSAVGLRKAVSTCGSHVLVVTLFYGPGMRMYLHPAASASEGQERQVAIFYTLVTPMLNPLIYSLRNHEVQGALRRLTSKRAAASL</sequence>
<comment type="similarity">
    <text evidence="9">Belongs to the G-protein coupled receptor 1 family.</text>
</comment>
<feature type="transmembrane region" description="Helical" evidence="10">
    <location>
        <begin position="25"/>
        <end position="51"/>
    </location>
</feature>
<comment type="subcellular location">
    <subcellularLocation>
        <location evidence="1 10">Cell membrane</location>
        <topology evidence="1 10">Multi-pass membrane protein</topology>
    </subcellularLocation>
</comment>
<evidence type="ECO:0000256" key="4">
    <source>
        <dbReference type="ARBA" id="ARBA00022989"/>
    </source>
</evidence>
<dbReference type="Bgee" id="ENSOANG00000037164">
    <property type="expression patterns" value="Expressed in endometrium"/>
</dbReference>
<dbReference type="OMA" id="SVICMYL"/>
<evidence type="ECO:0000256" key="9">
    <source>
        <dbReference type="RuleBase" id="RU000688"/>
    </source>
</evidence>
<dbReference type="Proteomes" id="UP000002279">
    <property type="component" value="Unplaced"/>
</dbReference>
<keyword evidence="4 10" id="KW-1133">Transmembrane helix</keyword>
<keyword evidence="10" id="KW-0552">Olfaction</keyword>
<evidence type="ECO:0000313" key="13">
    <source>
        <dbReference type="Proteomes" id="UP000002279"/>
    </source>
</evidence>
<feature type="transmembrane region" description="Helical" evidence="10">
    <location>
        <begin position="98"/>
        <end position="120"/>
    </location>
</feature>
<dbReference type="Pfam" id="PF13853">
    <property type="entry name" value="7tm_4"/>
    <property type="match status" value="1"/>
</dbReference>
<dbReference type="Ensembl" id="ENSOANT00000064668.1">
    <property type="protein sequence ID" value="ENSOANP00000045434.1"/>
    <property type="gene ID" value="ENSOANG00000037164.1"/>
</dbReference>
<reference evidence="12" key="2">
    <citation type="submission" date="2025-09" db="UniProtKB">
        <authorList>
            <consortium name="Ensembl"/>
        </authorList>
    </citation>
    <scope>IDENTIFICATION</scope>
    <source>
        <strain evidence="12">Glennie</strain>
    </source>
</reference>
<feature type="transmembrane region" description="Helical" evidence="10">
    <location>
        <begin position="274"/>
        <end position="292"/>
    </location>
</feature>
<feature type="transmembrane region" description="Helical" evidence="10">
    <location>
        <begin position="63"/>
        <end position="86"/>
    </location>
</feature>
<dbReference type="GO" id="GO:0005886">
    <property type="term" value="C:plasma membrane"/>
    <property type="evidence" value="ECO:0000318"/>
    <property type="project" value="GO_Central"/>
</dbReference>
<dbReference type="PRINTS" id="PR00245">
    <property type="entry name" value="OLFACTORYR"/>
</dbReference>
<evidence type="ECO:0000256" key="1">
    <source>
        <dbReference type="ARBA" id="ARBA00004651"/>
    </source>
</evidence>
<dbReference type="AlphaFoldDB" id="A0A6I8NVS5"/>
<dbReference type="OrthoDB" id="9447258at2759"/>
<dbReference type="KEGG" id="oaa:100092798"/>
<keyword evidence="2 10" id="KW-1003">Cell membrane</keyword>
<dbReference type="GO" id="GO:0004930">
    <property type="term" value="F:G protein-coupled receptor activity"/>
    <property type="evidence" value="ECO:0007669"/>
    <property type="project" value="UniProtKB-KW"/>
</dbReference>
<keyword evidence="5 9" id="KW-0297">G-protein coupled receptor</keyword>
<dbReference type="GeneID" id="100092798"/>
<keyword evidence="3 9" id="KW-0812">Transmembrane</keyword>
<protein>
    <recommendedName>
        <fullName evidence="10">Olfactory receptor</fullName>
    </recommendedName>
</protein>
<evidence type="ECO:0000256" key="2">
    <source>
        <dbReference type="ARBA" id="ARBA00022475"/>
    </source>
</evidence>
<feature type="transmembrane region" description="Helical" evidence="10">
    <location>
        <begin position="236"/>
        <end position="254"/>
    </location>
</feature>
<dbReference type="PRINTS" id="PR00237">
    <property type="entry name" value="GPCRRHODOPSN"/>
</dbReference>
<feature type="transmembrane region" description="Helical" evidence="10">
    <location>
        <begin position="140"/>
        <end position="158"/>
    </location>
</feature>
<evidence type="ECO:0000259" key="11">
    <source>
        <dbReference type="PROSITE" id="PS50262"/>
    </source>
</evidence>
<dbReference type="FunFam" id="1.20.1070.10:FF:000015">
    <property type="entry name" value="Olfactory receptor"/>
    <property type="match status" value="1"/>
</dbReference>
<evidence type="ECO:0000256" key="6">
    <source>
        <dbReference type="ARBA" id="ARBA00023136"/>
    </source>
</evidence>
<keyword evidence="6 10" id="KW-0472">Membrane</keyword>
<keyword evidence="13" id="KW-1185">Reference proteome</keyword>
<dbReference type="PROSITE" id="PS00237">
    <property type="entry name" value="G_PROTEIN_RECEP_F1_1"/>
    <property type="match status" value="1"/>
</dbReference>
<dbReference type="InParanoid" id="A0A6I8NVS5"/>
<dbReference type="PANTHER" id="PTHR48001">
    <property type="entry name" value="OLFACTORY RECEPTOR"/>
    <property type="match status" value="1"/>
</dbReference>
<keyword evidence="8 9" id="KW-0807">Transducer</keyword>
<feature type="transmembrane region" description="Helical" evidence="10">
    <location>
        <begin position="196"/>
        <end position="215"/>
    </location>
</feature>
<evidence type="ECO:0000256" key="5">
    <source>
        <dbReference type="ARBA" id="ARBA00023040"/>
    </source>
</evidence>
<organism evidence="12 13">
    <name type="scientific">Ornithorhynchus anatinus</name>
    <name type="common">Duckbill platypus</name>
    <dbReference type="NCBI Taxonomy" id="9258"/>
    <lineage>
        <taxon>Eukaryota</taxon>
        <taxon>Metazoa</taxon>
        <taxon>Chordata</taxon>
        <taxon>Craniata</taxon>
        <taxon>Vertebrata</taxon>
        <taxon>Euteleostomi</taxon>
        <taxon>Mammalia</taxon>
        <taxon>Monotremata</taxon>
        <taxon>Ornithorhynchidae</taxon>
        <taxon>Ornithorhynchus</taxon>
    </lineage>
</organism>
<name>A0A6I8NVS5_ORNAN</name>
<dbReference type="InterPro" id="IPR000276">
    <property type="entry name" value="GPCR_Rhodpsn"/>
</dbReference>
<dbReference type="PROSITE" id="PS50262">
    <property type="entry name" value="G_PROTEIN_RECEP_F1_2"/>
    <property type="match status" value="1"/>
</dbReference>
<feature type="domain" description="G-protein coupled receptors family 1 profile" evidence="11">
    <location>
        <begin position="41"/>
        <end position="289"/>
    </location>
</feature>
<gene>
    <name evidence="12" type="primary">LOC100092798</name>
</gene>
<evidence type="ECO:0000256" key="10">
    <source>
        <dbReference type="RuleBase" id="RU363047"/>
    </source>
</evidence>
<accession>A0A6I8NVS5</accession>
<dbReference type="GO" id="GO:0007165">
    <property type="term" value="P:signal transduction"/>
    <property type="evidence" value="ECO:0000318"/>
    <property type="project" value="GO_Central"/>
</dbReference>
<keyword evidence="7 9" id="KW-0675">Receptor</keyword>
<evidence type="ECO:0000313" key="12">
    <source>
        <dbReference type="Ensembl" id="ENSOANP00000045434.1"/>
    </source>
</evidence>
<evidence type="ECO:0000256" key="8">
    <source>
        <dbReference type="ARBA" id="ARBA00023224"/>
    </source>
</evidence>
<dbReference type="Gene3D" id="1.20.1070.10">
    <property type="entry name" value="Rhodopsin 7-helix transmembrane proteins"/>
    <property type="match status" value="1"/>
</dbReference>
<evidence type="ECO:0000256" key="3">
    <source>
        <dbReference type="ARBA" id="ARBA00022692"/>
    </source>
</evidence>